<keyword evidence="3" id="KW-1185">Reference proteome</keyword>
<organism evidence="2 3">
    <name type="scientific">Maribellus luteus</name>
    <dbReference type="NCBI Taxonomy" id="2305463"/>
    <lineage>
        <taxon>Bacteria</taxon>
        <taxon>Pseudomonadati</taxon>
        <taxon>Bacteroidota</taxon>
        <taxon>Bacteroidia</taxon>
        <taxon>Marinilabiliales</taxon>
        <taxon>Prolixibacteraceae</taxon>
        <taxon>Maribellus</taxon>
    </lineage>
</organism>
<feature type="domain" description="AAA+ ATPase" evidence="1">
    <location>
        <begin position="16"/>
        <end position="120"/>
    </location>
</feature>
<gene>
    <name evidence="2" type="ORF">D1614_03365</name>
</gene>
<dbReference type="SMART" id="SM00382">
    <property type="entry name" value="AAA"/>
    <property type="match status" value="1"/>
</dbReference>
<dbReference type="InterPro" id="IPR027417">
    <property type="entry name" value="P-loop_NTPase"/>
</dbReference>
<accession>A0A399T7B2</accession>
<dbReference type="Proteomes" id="UP000265926">
    <property type="component" value="Unassembled WGS sequence"/>
</dbReference>
<dbReference type="EMBL" id="QWGR01000002">
    <property type="protein sequence ID" value="RIJ49793.1"/>
    <property type="molecule type" value="Genomic_DNA"/>
</dbReference>
<dbReference type="Gene3D" id="3.40.50.300">
    <property type="entry name" value="P-loop containing nucleotide triphosphate hydrolases"/>
    <property type="match status" value="1"/>
</dbReference>
<sequence length="375" mass="43394">MIKRDLQDLLQTDTQPGKAVLLFGARRVGKTILLESLIKQLNKKTAFLNGEDFSTEEMLSTRTVNHYRQLFQGTEILVIDEAQNIKDIGRIIKLIVDNLKELSVIISGSSSFDLYNQAGEPLVGRSYQYKLFPFSLNELTQTETRVGLIQKLEELLVYGMYPELQSIPDYGKKQQYLLEIANSYLLKDILMIDGIKNSGKMRDLLRLIAYQTGSEVSYDELAKKIGLSRNTVEKYLDLLSKTFVIYKLPAFARNPRKEVSKSSKWYFFDNGIRNAVINDFRPVAIRKDTGALWESFLISERIKKQNNANCFASYYFWRSYTKQEIDLLEESNGVIKAYEFKWGERKVKTPTAFNENYPEITFEVINKSNFLDFLL</sequence>
<dbReference type="Pfam" id="PF13173">
    <property type="entry name" value="AAA_14"/>
    <property type="match status" value="1"/>
</dbReference>
<dbReference type="PANTHER" id="PTHR43566:SF1">
    <property type="entry name" value="AAA+ ATPASE DOMAIN-CONTAINING PROTEIN"/>
    <property type="match status" value="1"/>
</dbReference>
<reference evidence="2 3" key="1">
    <citation type="submission" date="2018-08" db="EMBL/GenBank/DDBJ databases">
        <title>Pallidiluteibacterium maritimus gen. nov., sp. nov., isolated from coastal sediment.</title>
        <authorList>
            <person name="Zhou L.Y."/>
        </authorList>
    </citation>
    <scope>NUCLEOTIDE SEQUENCE [LARGE SCALE GENOMIC DNA]</scope>
    <source>
        <strain evidence="2 3">XSD2</strain>
    </source>
</reference>
<dbReference type="OrthoDB" id="9778168at2"/>
<name>A0A399T7B2_9BACT</name>
<evidence type="ECO:0000313" key="3">
    <source>
        <dbReference type="Proteomes" id="UP000265926"/>
    </source>
</evidence>
<dbReference type="SUPFAM" id="SSF52540">
    <property type="entry name" value="P-loop containing nucleoside triphosphate hydrolases"/>
    <property type="match status" value="1"/>
</dbReference>
<dbReference type="InterPro" id="IPR041682">
    <property type="entry name" value="AAA_14"/>
</dbReference>
<dbReference type="InterPro" id="IPR003593">
    <property type="entry name" value="AAA+_ATPase"/>
</dbReference>
<dbReference type="RefSeq" id="WP_119436482.1">
    <property type="nucleotide sequence ID" value="NZ_QWGR01000002.1"/>
</dbReference>
<evidence type="ECO:0000259" key="1">
    <source>
        <dbReference type="SMART" id="SM00382"/>
    </source>
</evidence>
<protein>
    <submittedName>
        <fullName evidence="2">ATP-binding protein</fullName>
    </submittedName>
</protein>
<comment type="caution">
    <text evidence="2">The sequence shown here is derived from an EMBL/GenBank/DDBJ whole genome shotgun (WGS) entry which is preliminary data.</text>
</comment>
<dbReference type="AlphaFoldDB" id="A0A399T7B2"/>
<dbReference type="InterPro" id="IPR025420">
    <property type="entry name" value="DUF4143"/>
</dbReference>
<proteinExistence type="predicted"/>
<dbReference type="Pfam" id="PF13635">
    <property type="entry name" value="DUF4143"/>
    <property type="match status" value="1"/>
</dbReference>
<dbReference type="GO" id="GO:0005524">
    <property type="term" value="F:ATP binding"/>
    <property type="evidence" value="ECO:0007669"/>
    <property type="project" value="UniProtKB-KW"/>
</dbReference>
<dbReference type="PANTHER" id="PTHR43566">
    <property type="entry name" value="CONSERVED PROTEIN"/>
    <property type="match status" value="1"/>
</dbReference>
<keyword evidence="2" id="KW-0547">Nucleotide-binding</keyword>
<keyword evidence="2" id="KW-0067">ATP-binding</keyword>
<evidence type="ECO:0000313" key="2">
    <source>
        <dbReference type="EMBL" id="RIJ49793.1"/>
    </source>
</evidence>